<keyword evidence="1" id="KW-0645">Protease</keyword>
<dbReference type="EMBL" id="JACHHI010000001">
    <property type="protein sequence ID" value="MBB6477066.1"/>
    <property type="molecule type" value="Genomic_DNA"/>
</dbReference>
<dbReference type="PROSITE" id="PS51365">
    <property type="entry name" value="RENAL_DIPEPTIDASE_2"/>
    <property type="match status" value="1"/>
</dbReference>
<dbReference type="InterPro" id="IPR032466">
    <property type="entry name" value="Metal_Hydrolase"/>
</dbReference>
<dbReference type="OrthoDB" id="9804920at2"/>
<dbReference type="PANTHER" id="PTHR10443:SF12">
    <property type="entry name" value="DIPEPTIDASE"/>
    <property type="match status" value="1"/>
</dbReference>
<sequence length="357" mass="39895">MIIDLHCDTLMKLLDVPAGGDLHKNVWNIDLEKLQKSNYLLQDFAIFVDLEEHPDAYVRYGEMRDTFLANIKKYGDKVRQVRTLADLEACRRDRIIGALLSVEEGGVFGGDLQKLKKAFTEDGVRLVTLTWNYENELAFPNGTEGKDKGLKARGWEFVEWMQANGMIVDTSHLNDQGTRELLERAEKPVMASHSNARAVFSHPRNLPDDLLRAFGEKGGVIGLNFSRNFVGSKPITDPSEVNNPRLLLAPLTTEEYHQVAIGERPVPAPQLDSPLLVSKAADIARHARYIADIAGIETVALGTDFDGIQPYLEIHDASEMDKLFTALEKEGFSADDIDHISHKNAIRFFNDTLPAGK</sequence>
<protein>
    <submittedName>
        <fullName evidence="1">Membrane dipeptidase</fullName>
        <ecNumber evidence="1">3.4.13.19</ecNumber>
    </submittedName>
</protein>
<gene>
    <name evidence="1" type="ORF">HNR45_000088</name>
</gene>
<dbReference type="GO" id="GO:0006508">
    <property type="term" value="P:proteolysis"/>
    <property type="evidence" value="ECO:0007669"/>
    <property type="project" value="InterPro"/>
</dbReference>
<dbReference type="Pfam" id="PF01244">
    <property type="entry name" value="Peptidase_M19"/>
    <property type="match status" value="1"/>
</dbReference>
<dbReference type="PANTHER" id="PTHR10443">
    <property type="entry name" value="MICROSOMAL DIPEPTIDASE"/>
    <property type="match status" value="1"/>
</dbReference>
<dbReference type="SUPFAM" id="SSF51556">
    <property type="entry name" value="Metallo-dependent hydrolases"/>
    <property type="match status" value="1"/>
</dbReference>
<dbReference type="RefSeq" id="WP_159822069.1">
    <property type="nucleotide sequence ID" value="NZ_CABWNB010000001.1"/>
</dbReference>
<keyword evidence="2" id="KW-1185">Reference proteome</keyword>
<comment type="caution">
    <text evidence="1">The sequence shown here is derived from an EMBL/GenBank/DDBJ whole genome shotgun (WGS) entry which is preliminary data.</text>
</comment>
<name>A0A841QZW1_9FIRM</name>
<keyword evidence="1" id="KW-0378">Hydrolase</keyword>
<dbReference type="GeneID" id="93485372"/>
<reference evidence="1 2" key="1">
    <citation type="submission" date="2020-08" db="EMBL/GenBank/DDBJ databases">
        <title>Genomic Encyclopedia of Type Strains, Phase IV (KMG-IV): sequencing the most valuable type-strain genomes for metagenomic binning, comparative biology and taxonomic classification.</title>
        <authorList>
            <person name="Goeker M."/>
        </authorList>
    </citation>
    <scope>NUCLEOTIDE SEQUENCE [LARGE SCALE GENOMIC DNA]</scope>
    <source>
        <strain evidence="1 2">DSM 21255</strain>
    </source>
</reference>
<evidence type="ECO:0000313" key="2">
    <source>
        <dbReference type="Proteomes" id="UP000591941"/>
    </source>
</evidence>
<dbReference type="EC" id="3.4.13.19" evidence="1"/>
<dbReference type="InterPro" id="IPR008257">
    <property type="entry name" value="Pept_M19"/>
</dbReference>
<proteinExistence type="predicted"/>
<dbReference type="Proteomes" id="UP000591941">
    <property type="component" value="Unassembled WGS sequence"/>
</dbReference>
<accession>A0A841QZW1</accession>
<dbReference type="GO" id="GO:0070573">
    <property type="term" value="F:metallodipeptidase activity"/>
    <property type="evidence" value="ECO:0007669"/>
    <property type="project" value="InterPro"/>
</dbReference>
<dbReference type="AlphaFoldDB" id="A0A841QZW1"/>
<keyword evidence="1" id="KW-0224">Dipeptidase</keyword>
<dbReference type="Gene3D" id="3.20.20.140">
    <property type="entry name" value="Metal-dependent hydrolases"/>
    <property type="match status" value="1"/>
</dbReference>
<evidence type="ECO:0000313" key="1">
    <source>
        <dbReference type="EMBL" id="MBB6477066.1"/>
    </source>
</evidence>
<organism evidence="1 2">
    <name type="scientific">Negativicoccus succinicivorans</name>
    <dbReference type="NCBI Taxonomy" id="620903"/>
    <lineage>
        <taxon>Bacteria</taxon>
        <taxon>Bacillati</taxon>
        <taxon>Bacillota</taxon>
        <taxon>Negativicutes</taxon>
        <taxon>Veillonellales</taxon>
        <taxon>Veillonellaceae</taxon>
        <taxon>Negativicoccus</taxon>
    </lineage>
</organism>